<reference evidence="2 3" key="1">
    <citation type="journal article" date="2023" name="Plants (Basel)">
        <title>Bridging the Gap: Combining Genomics and Transcriptomics Approaches to Understand Stylosanthes scabra, an Orphan Legume from the Brazilian Caatinga.</title>
        <authorList>
            <person name="Ferreira-Neto J.R.C."/>
            <person name="da Silva M.D."/>
            <person name="Binneck E."/>
            <person name="de Melo N.F."/>
            <person name="da Silva R.H."/>
            <person name="de Melo A.L.T.M."/>
            <person name="Pandolfi V."/>
            <person name="Bustamante F.O."/>
            <person name="Brasileiro-Vidal A.C."/>
            <person name="Benko-Iseppon A.M."/>
        </authorList>
    </citation>
    <scope>NUCLEOTIDE SEQUENCE [LARGE SCALE GENOMIC DNA]</scope>
    <source>
        <tissue evidence="2">Leaves</tissue>
    </source>
</reference>
<keyword evidence="3" id="KW-1185">Reference proteome</keyword>
<dbReference type="EMBL" id="JASCZI010181454">
    <property type="protein sequence ID" value="MED6183665.1"/>
    <property type="molecule type" value="Genomic_DNA"/>
</dbReference>
<dbReference type="InterPro" id="IPR036047">
    <property type="entry name" value="F-box-like_dom_sf"/>
</dbReference>
<evidence type="ECO:0000313" key="3">
    <source>
        <dbReference type="Proteomes" id="UP001341840"/>
    </source>
</evidence>
<accession>A0ABU6WGJ9</accession>
<comment type="caution">
    <text evidence="2">The sequence shown here is derived from an EMBL/GenBank/DDBJ whole genome shotgun (WGS) entry which is preliminary data.</text>
</comment>
<feature type="domain" description="F-box" evidence="1">
    <location>
        <begin position="12"/>
        <end position="46"/>
    </location>
</feature>
<gene>
    <name evidence="2" type="ORF">PIB30_039784</name>
</gene>
<protein>
    <recommendedName>
        <fullName evidence="1">F-box domain-containing protein</fullName>
    </recommendedName>
</protein>
<proteinExistence type="predicted"/>
<evidence type="ECO:0000313" key="2">
    <source>
        <dbReference type="EMBL" id="MED6183665.1"/>
    </source>
</evidence>
<dbReference type="Pfam" id="PF00646">
    <property type="entry name" value="F-box"/>
    <property type="match status" value="1"/>
</dbReference>
<evidence type="ECO:0000259" key="1">
    <source>
        <dbReference type="Pfam" id="PF00646"/>
    </source>
</evidence>
<sequence length="160" mass="18557">MSHTLAPVHPLPKLDDEILWKIFAKANPKTATKCRALSKRWNLRLKSRVWVEEDIPERVKTRFHTLSIVKDEVAFAYSFYESQFKTVVDVYQVTRNGSSGSRWGKLFRIPHMGVPLTPTMFVAKHDYEADRSTDLLSKTWDEIVHLKTVLMHSPGIYTVE</sequence>
<organism evidence="2 3">
    <name type="scientific">Stylosanthes scabra</name>
    <dbReference type="NCBI Taxonomy" id="79078"/>
    <lineage>
        <taxon>Eukaryota</taxon>
        <taxon>Viridiplantae</taxon>
        <taxon>Streptophyta</taxon>
        <taxon>Embryophyta</taxon>
        <taxon>Tracheophyta</taxon>
        <taxon>Spermatophyta</taxon>
        <taxon>Magnoliopsida</taxon>
        <taxon>eudicotyledons</taxon>
        <taxon>Gunneridae</taxon>
        <taxon>Pentapetalae</taxon>
        <taxon>rosids</taxon>
        <taxon>fabids</taxon>
        <taxon>Fabales</taxon>
        <taxon>Fabaceae</taxon>
        <taxon>Papilionoideae</taxon>
        <taxon>50 kb inversion clade</taxon>
        <taxon>dalbergioids sensu lato</taxon>
        <taxon>Dalbergieae</taxon>
        <taxon>Pterocarpus clade</taxon>
        <taxon>Stylosanthes</taxon>
    </lineage>
</organism>
<name>A0ABU6WGJ9_9FABA</name>
<dbReference type="InterPro" id="IPR001810">
    <property type="entry name" value="F-box_dom"/>
</dbReference>
<dbReference type="Proteomes" id="UP001341840">
    <property type="component" value="Unassembled WGS sequence"/>
</dbReference>
<dbReference type="SUPFAM" id="SSF81383">
    <property type="entry name" value="F-box domain"/>
    <property type="match status" value="1"/>
</dbReference>